<comment type="catalytic activity">
    <reaction evidence="3">
        <text>thiosulfate + hydrogen cyanide = thiocyanate + sulfite + 2 H(+)</text>
        <dbReference type="Rhea" id="RHEA:16881"/>
        <dbReference type="ChEBI" id="CHEBI:15378"/>
        <dbReference type="ChEBI" id="CHEBI:17359"/>
        <dbReference type="ChEBI" id="CHEBI:18022"/>
        <dbReference type="ChEBI" id="CHEBI:18407"/>
        <dbReference type="ChEBI" id="CHEBI:33542"/>
        <dbReference type="EC" id="2.8.1.1"/>
    </reaction>
</comment>
<dbReference type="Proteomes" id="UP001442494">
    <property type="component" value="Unassembled WGS sequence"/>
</dbReference>
<dbReference type="InterPro" id="IPR001763">
    <property type="entry name" value="Rhodanese-like_dom"/>
</dbReference>
<keyword evidence="6" id="KW-1185">Reference proteome</keyword>
<evidence type="ECO:0000313" key="6">
    <source>
        <dbReference type="Proteomes" id="UP001442494"/>
    </source>
</evidence>
<proteinExistence type="predicted"/>
<keyword evidence="2" id="KW-0677">Repeat</keyword>
<name>A0ABV0JVJ9_9CYAN</name>
<feature type="domain" description="Rhodanese" evidence="4">
    <location>
        <begin position="157"/>
        <end position="265"/>
    </location>
</feature>
<dbReference type="PANTHER" id="PTHR43855">
    <property type="entry name" value="THIOSULFATE SULFURTRANSFERASE"/>
    <property type="match status" value="1"/>
</dbReference>
<evidence type="ECO:0000256" key="2">
    <source>
        <dbReference type="ARBA" id="ARBA00022737"/>
    </source>
</evidence>
<dbReference type="RefSeq" id="WP_190423089.1">
    <property type="nucleotide sequence ID" value="NZ_JAMPKK010000073.1"/>
</dbReference>
<evidence type="ECO:0000313" key="5">
    <source>
        <dbReference type="EMBL" id="MEP0867490.1"/>
    </source>
</evidence>
<dbReference type="CDD" id="cd01449">
    <property type="entry name" value="TST_Repeat_2"/>
    <property type="match status" value="1"/>
</dbReference>
<evidence type="ECO:0000256" key="3">
    <source>
        <dbReference type="ARBA" id="ARBA00047549"/>
    </source>
</evidence>
<feature type="domain" description="Rhodanese" evidence="4">
    <location>
        <begin position="16"/>
        <end position="127"/>
    </location>
</feature>
<dbReference type="PROSITE" id="PS50206">
    <property type="entry name" value="RHODANESE_3"/>
    <property type="match status" value="2"/>
</dbReference>
<dbReference type="Gene3D" id="3.40.250.10">
    <property type="entry name" value="Rhodanese-like domain"/>
    <property type="match status" value="2"/>
</dbReference>
<organism evidence="5 6">
    <name type="scientific">Funiculus sociatus GB2-A5</name>
    <dbReference type="NCBI Taxonomy" id="2933946"/>
    <lineage>
        <taxon>Bacteria</taxon>
        <taxon>Bacillati</taxon>
        <taxon>Cyanobacteriota</taxon>
        <taxon>Cyanophyceae</taxon>
        <taxon>Coleofasciculales</taxon>
        <taxon>Coleofasciculaceae</taxon>
        <taxon>Funiculus</taxon>
    </lineage>
</organism>
<evidence type="ECO:0000259" key="4">
    <source>
        <dbReference type="PROSITE" id="PS50206"/>
    </source>
</evidence>
<comment type="caution">
    <text evidence="5">The sequence shown here is derived from an EMBL/GenBank/DDBJ whole genome shotgun (WGS) entry which is preliminary data.</text>
</comment>
<dbReference type="EMBL" id="JAMPKK010000073">
    <property type="protein sequence ID" value="MEP0867490.1"/>
    <property type="molecule type" value="Genomic_DNA"/>
</dbReference>
<accession>A0ABV0JVJ9</accession>
<gene>
    <name evidence="5" type="ORF">NDI37_23855</name>
</gene>
<dbReference type="SUPFAM" id="SSF52821">
    <property type="entry name" value="Rhodanese/Cell cycle control phosphatase"/>
    <property type="match status" value="2"/>
</dbReference>
<dbReference type="PANTHER" id="PTHR43855:SF1">
    <property type="entry name" value="THIOSULFATE SULFURTRANSFERASE"/>
    <property type="match status" value="1"/>
</dbReference>
<reference evidence="5 6" key="1">
    <citation type="submission" date="2022-04" db="EMBL/GenBank/DDBJ databases">
        <title>Positive selection, recombination, and allopatry shape intraspecific diversity of widespread and dominant cyanobacteria.</title>
        <authorList>
            <person name="Wei J."/>
            <person name="Shu W."/>
            <person name="Hu C."/>
        </authorList>
    </citation>
    <scope>NUCLEOTIDE SEQUENCE [LARGE SCALE GENOMIC DNA]</scope>
    <source>
        <strain evidence="5 6">GB2-A5</strain>
    </source>
</reference>
<dbReference type="EC" id="2.8.1.1" evidence="1"/>
<dbReference type="InterPro" id="IPR051126">
    <property type="entry name" value="Thiosulfate_sulfurtransferase"/>
</dbReference>
<dbReference type="InterPro" id="IPR036873">
    <property type="entry name" value="Rhodanese-like_dom_sf"/>
</dbReference>
<protein>
    <recommendedName>
        <fullName evidence="1">thiosulfate sulfurtransferase</fullName>
        <ecNumber evidence="1">2.8.1.1</ecNumber>
    </recommendedName>
</protein>
<dbReference type="SMART" id="SM00450">
    <property type="entry name" value="RHOD"/>
    <property type="match status" value="2"/>
</dbReference>
<sequence length="272" mass="30361">MTFQWVLSAEKAKKLILEDAIILDVRNQIAYLLGHIAGAVHVTWQQFSQPKLPDKGKLIDNINVLEQQLGTLGIFNHKPVIVIGNPAHNFGEEGRIVWMLRTLGHSQAAFVDGGYSALVKVGVPTTWGFSHNQDGDFVVQRTGLWEIHRDEIKASLSHQNFIIIDTRELREYTGSTPYGEQRGGHIPGAVHFYFKDLLDKDGNLLPRDQIMDKLENLGIESSRPIAAYCTGGIRSAFFVAVLADLGFTNVKNYAGSMWEWSATSAINYPLEK</sequence>
<dbReference type="Pfam" id="PF00581">
    <property type="entry name" value="Rhodanese"/>
    <property type="match status" value="2"/>
</dbReference>
<evidence type="ECO:0000256" key="1">
    <source>
        <dbReference type="ARBA" id="ARBA00012245"/>
    </source>
</evidence>